<dbReference type="EMBL" id="BAABHK010000011">
    <property type="protein sequence ID" value="GAA4633215.1"/>
    <property type="molecule type" value="Genomic_DNA"/>
</dbReference>
<reference evidence="2" key="1">
    <citation type="journal article" date="2019" name="Int. J. Syst. Evol. Microbiol.">
        <title>The Global Catalogue of Microorganisms (GCM) 10K type strain sequencing project: providing services to taxonomists for standard genome sequencing and annotation.</title>
        <authorList>
            <consortium name="The Broad Institute Genomics Platform"/>
            <consortium name="The Broad Institute Genome Sequencing Center for Infectious Disease"/>
            <person name="Wu L."/>
            <person name="Ma J."/>
        </authorList>
    </citation>
    <scope>NUCLEOTIDE SEQUENCE [LARGE SCALE GENOMIC DNA]</scope>
    <source>
        <strain evidence="2">JCM 17939</strain>
    </source>
</reference>
<gene>
    <name evidence="1" type="ORF">GCM10023196_069930</name>
</gene>
<evidence type="ECO:0000313" key="2">
    <source>
        <dbReference type="Proteomes" id="UP001501442"/>
    </source>
</evidence>
<sequence length="121" mass="12831">MEPASALLAAADTAEARGRRGVLVMHFEAHRAVLHAYGQVDPTLRVAYGIGDEFADEEFGNVTLIAEPPVLQLLAGEPAREPHGGGRWRKRPGDGDVLAAPRLGWGNGELAMADGGVERLP</sequence>
<name>A0ABP8UM07_9ACTN</name>
<evidence type="ECO:0000313" key="1">
    <source>
        <dbReference type="EMBL" id="GAA4633215.1"/>
    </source>
</evidence>
<organism evidence="1 2">
    <name type="scientific">Actinoallomurus vinaceus</name>
    <dbReference type="NCBI Taxonomy" id="1080074"/>
    <lineage>
        <taxon>Bacteria</taxon>
        <taxon>Bacillati</taxon>
        <taxon>Actinomycetota</taxon>
        <taxon>Actinomycetes</taxon>
        <taxon>Streptosporangiales</taxon>
        <taxon>Thermomonosporaceae</taxon>
        <taxon>Actinoallomurus</taxon>
    </lineage>
</organism>
<comment type="caution">
    <text evidence="1">The sequence shown here is derived from an EMBL/GenBank/DDBJ whole genome shotgun (WGS) entry which is preliminary data.</text>
</comment>
<protein>
    <submittedName>
        <fullName evidence="1">Uncharacterized protein</fullName>
    </submittedName>
</protein>
<keyword evidence="2" id="KW-1185">Reference proteome</keyword>
<dbReference type="Proteomes" id="UP001501442">
    <property type="component" value="Unassembled WGS sequence"/>
</dbReference>
<accession>A0ABP8UM07</accession>
<proteinExistence type="predicted"/>